<organism evidence="1 2">
    <name type="scientific">Culex pipiens pipiens</name>
    <name type="common">Northern house mosquito</name>
    <dbReference type="NCBI Taxonomy" id="38569"/>
    <lineage>
        <taxon>Eukaryota</taxon>
        <taxon>Metazoa</taxon>
        <taxon>Ecdysozoa</taxon>
        <taxon>Arthropoda</taxon>
        <taxon>Hexapoda</taxon>
        <taxon>Insecta</taxon>
        <taxon>Pterygota</taxon>
        <taxon>Neoptera</taxon>
        <taxon>Endopterygota</taxon>
        <taxon>Diptera</taxon>
        <taxon>Nematocera</taxon>
        <taxon>Culicoidea</taxon>
        <taxon>Culicidae</taxon>
        <taxon>Culicinae</taxon>
        <taxon>Culicini</taxon>
        <taxon>Culex</taxon>
        <taxon>Culex</taxon>
    </lineage>
</organism>
<feature type="non-terminal residue" evidence="1">
    <location>
        <position position="1"/>
    </location>
</feature>
<dbReference type="Proteomes" id="UP001562425">
    <property type="component" value="Unassembled WGS sequence"/>
</dbReference>
<evidence type="ECO:0000313" key="1">
    <source>
        <dbReference type="EMBL" id="KAL1379382.1"/>
    </source>
</evidence>
<reference evidence="1 2" key="1">
    <citation type="submission" date="2024-05" db="EMBL/GenBank/DDBJ databases">
        <title>Culex pipiens pipiens assembly and annotation.</title>
        <authorList>
            <person name="Alout H."/>
            <person name="Durand T."/>
        </authorList>
    </citation>
    <scope>NUCLEOTIDE SEQUENCE [LARGE SCALE GENOMIC DNA]</scope>
    <source>
        <strain evidence="1">HA-2024</strain>
        <tissue evidence="1">Whole body</tissue>
    </source>
</reference>
<feature type="non-terminal residue" evidence="1">
    <location>
        <position position="32"/>
    </location>
</feature>
<gene>
    <name evidence="1" type="ORF">pipiens_000494</name>
</gene>
<proteinExistence type="predicted"/>
<accession>A0ABD1CTK6</accession>
<dbReference type="AlphaFoldDB" id="A0ABD1CTK6"/>
<protein>
    <submittedName>
        <fullName evidence="1">Uncharacterized protein</fullName>
    </submittedName>
</protein>
<keyword evidence="2" id="KW-1185">Reference proteome</keyword>
<sequence>RSTSYLAAQPDTGFLVTACTTCNLASIRFSKL</sequence>
<dbReference type="EMBL" id="JBEHCU010009710">
    <property type="protein sequence ID" value="KAL1379382.1"/>
    <property type="molecule type" value="Genomic_DNA"/>
</dbReference>
<evidence type="ECO:0000313" key="2">
    <source>
        <dbReference type="Proteomes" id="UP001562425"/>
    </source>
</evidence>
<comment type="caution">
    <text evidence="1">The sequence shown here is derived from an EMBL/GenBank/DDBJ whole genome shotgun (WGS) entry which is preliminary data.</text>
</comment>
<name>A0ABD1CTK6_CULPP</name>